<keyword evidence="2" id="KW-1003">Cell membrane</keyword>
<name>A0AAU7QMN7_9GAMM</name>
<feature type="transmembrane region" description="Helical" evidence="6">
    <location>
        <begin position="316"/>
        <end position="335"/>
    </location>
</feature>
<dbReference type="Pfam" id="PF12704">
    <property type="entry name" value="MacB_PCD"/>
    <property type="match status" value="1"/>
</dbReference>
<dbReference type="RefSeq" id="WP_350016751.1">
    <property type="nucleotide sequence ID" value="NZ_CP157948.1"/>
</dbReference>
<dbReference type="GO" id="GO:0022857">
    <property type="term" value="F:transmembrane transporter activity"/>
    <property type="evidence" value="ECO:0007669"/>
    <property type="project" value="TreeGrafter"/>
</dbReference>
<reference evidence="9" key="1">
    <citation type="submission" date="2024-06" db="EMBL/GenBank/DDBJ databases">
        <authorList>
            <person name="Sun Y."/>
        </authorList>
    </citation>
    <scope>NUCLEOTIDE SEQUENCE</scope>
    <source>
        <strain evidence="9">IGA1.0</strain>
    </source>
</reference>
<gene>
    <name evidence="9" type="ORF">ABNK63_03910</name>
</gene>
<sequence>MFTYYLDLALRSLKRNRMLTALMVLAIAVGIGASMTTLTVTHLLSGDPLPGRSQHIFYPQVDASPAGYSKSGPLDMLDYRSAVDLWSAHRADRQALMAGSEVKVRAPDTTLPPLMVPMLATTSDFFAMFQVPFQYGTAWTAADAASRARVAVISSDLNDRLFGGADSVGKTLRLKDSDVRIVGVMKKWRPSPLFYDVRAGRFAEGQTSSFYGKPEDVFMPFFSGLDVNDGNFWQFTCWGSVPRPGHLQDAPCVWVGLWVQLDDAAKVADYRAFIANYAQQQKQLGRFATTQTRMPGLMEWLVFNHVVPSDVKLQTWLAFAFLAICLFNMIGLLLAKFLRRSSEIGVRRALGASRGAVFAQCLVEAGMVGLVGGIGGWLLTLLGLWLVRRQPVEYADLAHLDLGMFGLTFALAVAASLLAGLLPALRASRIAPALQLKTL</sequence>
<feature type="transmembrane region" description="Helical" evidence="6">
    <location>
        <begin position="356"/>
        <end position="382"/>
    </location>
</feature>
<evidence type="ECO:0000256" key="4">
    <source>
        <dbReference type="ARBA" id="ARBA00022989"/>
    </source>
</evidence>
<dbReference type="PANTHER" id="PTHR30572">
    <property type="entry name" value="MEMBRANE COMPONENT OF TRANSPORTER-RELATED"/>
    <property type="match status" value="1"/>
</dbReference>
<accession>A0AAU7QMN7</accession>
<feature type="domain" description="ABC3 transporter permease C-terminal" evidence="7">
    <location>
        <begin position="318"/>
        <end position="432"/>
    </location>
</feature>
<organism evidence="9">
    <name type="scientific">Rhodanobacter sp. IGA1.0</name>
    <dbReference type="NCBI Taxonomy" id="3158582"/>
    <lineage>
        <taxon>Bacteria</taxon>
        <taxon>Pseudomonadati</taxon>
        <taxon>Pseudomonadota</taxon>
        <taxon>Gammaproteobacteria</taxon>
        <taxon>Lysobacterales</taxon>
        <taxon>Rhodanobacteraceae</taxon>
        <taxon>Rhodanobacter</taxon>
    </lineage>
</organism>
<evidence type="ECO:0000259" key="7">
    <source>
        <dbReference type="Pfam" id="PF02687"/>
    </source>
</evidence>
<evidence type="ECO:0000256" key="5">
    <source>
        <dbReference type="ARBA" id="ARBA00023136"/>
    </source>
</evidence>
<evidence type="ECO:0000256" key="3">
    <source>
        <dbReference type="ARBA" id="ARBA00022692"/>
    </source>
</evidence>
<keyword evidence="4 6" id="KW-1133">Transmembrane helix</keyword>
<feature type="transmembrane region" description="Helical" evidence="6">
    <location>
        <begin position="21"/>
        <end position="44"/>
    </location>
</feature>
<protein>
    <submittedName>
        <fullName evidence="9">ABC transporter permease</fullName>
    </submittedName>
</protein>
<dbReference type="EMBL" id="CP157948">
    <property type="protein sequence ID" value="XBS90797.1"/>
    <property type="molecule type" value="Genomic_DNA"/>
</dbReference>
<evidence type="ECO:0000259" key="8">
    <source>
        <dbReference type="Pfam" id="PF12704"/>
    </source>
</evidence>
<dbReference type="InterPro" id="IPR003838">
    <property type="entry name" value="ABC3_permease_C"/>
</dbReference>
<proteinExistence type="predicted"/>
<comment type="subcellular location">
    <subcellularLocation>
        <location evidence="1">Cell membrane</location>
        <topology evidence="1">Multi-pass membrane protein</topology>
    </subcellularLocation>
</comment>
<feature type="transmembrane region" description="Helical" evidence="6">
    <location>
        <begin position="402"/>
        <end position="425"/>
    </location>
</feature>
<feature type="domain" description="MacB-like periplasmic core" evidence="8">
    <location>
        <begin position="20"/>
        <end position="272"/>
    </location>
</feature>
<keyword evidence="5 6" id="KW-0472">Membrane</keyword>
<keyword evidence="3 6" id="KW-0812">Transmembrane</keyword>
<dbReference type="GO" id="GO:0005886">
    <property type="term" value="C:plasma membrane"/>
    <property type="evidence" value="ECO:0007669"/>
    <property type="project" value="UniProtKB-SubCell"/>
</dbReference>
<evidence type="ECO:0000256" key="2">
    <source>
        <dbReference type="ARBA" id="ARBA00022475"/>
    </source>
</evidence>
<dbReference type="InterPro" id="IPR025857">
    <property type="entry name" value="MacB_PCD"/>
</dbReference>
<dbReference type="AlphaFoldDB" id="A0AAU7QMN7"/>
<dbReference type="PANTHER" id="PTHR30572:SF18">
    <property type="entry name" value="ABC-TYPE MACROLIDE FAMILY EXPORT SYSTEM PERMEASE COMPONENT 2"/>
    <property type="match status" value="1"/>
</dbReference>
<evidence type="ECO:0000256" key="6">
    <source>
        <dbReference type="SAM" id="Phobius"/>
    </source>
</evidence>
<evidence type="ECO:0000256" key="1">
    <source>
        <dbReference type="ARBA" id="ARBA00004651"/>
    </source>
</evidence>
<dbReference type="InterPro" id="IPR050250">
    <property type="entry name" value="Macrolide_Exporter_MacB"/>
</dbReference>
<dbReference type="Pfam" id="PF02687">
    <property type="entry name" value="FtsX"/>
    <property type="match status" value="1"/>
</dbReference>
<evidence type="ECO:0000313" key="9">
    <source>
        <dbReference type="EMBL" id="XBS90797.1"/>
    </source>
</evidence>